<keyword evidence="7 10" id="KW-0472">Membrane</keyword>
<dbReference type="InterPro" id="IPR002010">
    <property type="entry name" value="T3SS_IM_R"/>
</dbReference>
<comment type="similarity">
    <text evidence="2 10">Belongs to the FliR/MopE/SpaR family.</text>
</comment>
<feature type="transmembrane region" description="Helical" evidence="10">
    <location>
        <begin position="79"/>
        <end position="105"/>
    </location>
</feature>
<evidence type="ECO:0000256" key="3">
    <source>
        <dbReference type="ARBA" id="ARBA00021717"/>
    </source>
</evidence>
<keyword evidence="5 10" id="KW-0812">Transmembrane</keyword>
<reference evidence="11" key="1">
    <citation type="submission" date="2021-02" db="EMBL/GenBank/DDBJ databases">
        <title>Thiocyanate and organic carbon inputs drive convergent selection for specific autotrophic Afipia and Thiobacillus strains within complex microbiomes.</title>
        <authorList>
            <person name="Huddy R.J."/>
            <person name="Sachdeva R."/>
            <person name="Kadzinga F."/>
            <person name="Kantor R.S."/>
            <person name="Harrison S.T.L."/>
            <person name="Banfield J.F."/>
        </authorList>
    </citation>
    <scope>NUCLEOTIDE SEQUENCE</scope>
    <source>
        <strain evidence="11">SCN18_13_7_16_R3_B_64_19</strain>
    </source>
</reference>
<comment type="caution">
    <text evidence="11">The sequence shown here is derived from an EMBL/GenBank/DDBJ whole genome shotgun (WGS) entry which is preliminary data.</text>
</comment>
<dbReference type="AlphaFoldDB" id="A0A8I1MXN3"/>
<gene>
    <name evidence="11" type="primary">fliR</name>
    <name evidence="11" type="ORF">J0I24_14480</name>
</gene>
<keyword evidence="4 10" id="KW-1003">Cell membrane</keyword>
<feature type="transmembrane region" description="Helical" evidence="10">
    <location>
        <begin position="181"/>
        <end position="204"/>
    </location>
</feature>
<dbReference type="PANTHER" id="PTHR30065:SF8">
    <property type="entry name" value="FLAGELLAR BIOSYNTHETIC PROTEIN FLIR"/>
    <property type="match status" value="1"/>
</dbReference>
<dbReference type="PANTHER" id="PTHR30065">
    <property type="entry name" value="FLAGELLAR BIOSYNTHETIC PROTEIN FLIR"/>
    <property type="match status" value="1"/>
</dbReference>
<dbReference type="GO" id="GO:0006605">
    <property type="term" value="P:protein targeting"/>
    <property type="evidence" value="ECO:0007669"/>
    <property type="project" value="UniProtKB-UniRule"/>
</dbReference>
<proteinExistence type="inferred from homology"/>
<keyword evidence="8 10" id="KW-0975">Bacterial flagellum</keyword>
<feature type="transmembrane region" description="Helical" evidence="10">
    <location>
        <begin position="126"/>
        <end position="152"/>
    </location>
</feature>
<dbReference type="PRINTS" id="PR00953">
    <property type="entry name" value="TYPE3IMRPROT"/>
</dbReference>
<dbReference type="Proteomes" id="UP000664800">
    <property type="component" value="Unassembled WGS sequence"/>
</dbReference>
<keyword evidence="6 10" id="KW-1133">Transmembrane helix</keyword>
<keyword evidence="11" id="KW-0282">Flagellum</keyword>
<evidence type="ECO:0000256" key="5">
    <source>
        <dbReference type="ARBA" id="ARBA00022692"/>
    </source>
</evidence>
<dbReference type="InterPro" id="IPR006303">
    <property type="entry name" value="FliR"/>
</dbReference>
<protein>
    <recommendedName>
        <fullName evidence="3 9">Flagellar biosynthetic protein FliR</fullName>
    </recommendedName>
</protein>
<name>A0A8I1MXN3_THIA3</name>
<evidence type="ECO:0000313" key="11">
    <source>
        <dbReference type="EMBL" id="MBN8745488.1"/>
    </source>
</evidence>
<keyword evidence="11" id="KW-0969">Cilium</keyword>
<comment type="function">
    <text evidence="1 10">Role in flagellar biosynthesis.</text>
</comment>
<evidence type="ECO:0000256" key="9">
    <source>
        <dbReference type="NCBIfam" id="TIGR01400"/>
    </source>
</evidence>
<dbReference type="GO" id="GO:0044780">
    <property type="term" value="P:bacterial-type flagellum assembly"/>
    <property type="evidence" value="ECO:0007669"/>
    <property type="project" value="UniProtKB-UniRule"/>
</dbReference>
<evidence type="ECO:0000256" key="7">
    <source>
        <dbReference type="ARBA" id="ARBA00023136"/>
    </source>
</evidence>
<dbReference type="NCBIfam" id="TIGR01400">
    <property type="entry name" value="fliR"/>
    <property type="match status" value="1"/>
</dbReference>
<feature type="transmembrane region" description="Helical" evidence="10">
    <location>
        <begin position="216"/>
        <end position="236"/>
    </location>
</feature>
<dbReference type="RefSeq" id="WP_276732279.1">
    <property type="nucleotide sequence ID" value="NZ_JAFKMR010000032.1"/>
</dbReference>
<dbReference type="Pfam" id="PF01311">
    <property type="entry name" value="Bac_export_1"/>
    <property type="match status" value="1"/>
</dbReference>
<dbReference type="GO" id="GO:0009425">
    <property type="term" value="C:bacterial-type flagellum basal body"/>
    <property type="evidence" value="ECO:0007669"/>
    <property type="project" value="UniProtKB-SubCell"/>
</dbReference>
<evidence type="ECO:0000256" key="2">
    <source>
        <dbReference type="ARBA" id="ARBA00009772"/>
    </source>
</evidence>
<evidence type="ECO:0000313" key="12">
    <source>
        <dbReference type="Proteomes" id="UP000664800"/>
    </source>
</evidence>
<accession>A0A8I1MXN3</accession>
<keyword evidence="11" id="KW-0966">Cell projection</keyword>
<feature type="transmembrane region" description="Helical" evidence="10">
    <location>
        <begin position="12"/>
        <end position="33"/>
    </location>
</feature>
<dbReference type="EMBL" id="JAFKMR010000032">
    <property type="protein sequence ID" value="MBN8745488.1"/>
    <property type="molecule type" value="Genomic_DNA"/>
</dbReference>
<sequence length="266" mass="27879">MIHFTSTQIETWIGAFFWPFVRVLAMLSLAPVFSMGSLPTMVRVGLAVLIAVAIAPALPAMPPVQFGTATAWMLLLQQLLVGGAIGLSMTLILSAVMFAGSVIGLQMGMGFATLFDPVQGVQVTSLASFLNMVTMLLFLAVNGHLILLAVIARSFNLLPVAPNLGLAAQTWFTLAQQGGSAIFSLGLALAAPVIGVLLIANLGLGVLTKLAPQLNLFAVGFPMFFIMGFLALYLVMPVMQNVVQHLVDVGLSLSGQVLQQSGPAAT</sequence>
<evidence type="ECO:0000256" key="8">
    <source>
        <dbReference type="ARBA" id="ARBA00023143"/>
    </source>
</evidence>
<evidence type="ECO:0000256" key="1">
    <source>
        <dbReference type="ARBA" id="ARBA00002578"/>
    </source>
</evidence>
<feature type="transmembrane region" description="Helical" evidence="10">
    <location>
        <begin position="40"/>
        <end position="59"/>
    </location>
</feature>
<organism evidence="11 12">
    <name type="scientific">Thiomonas arsenitoxydans (strain DSM 22701 / CIP 110005 / 3As)</name>
    <dbReference type="NCBI Taxonomy" id="426114"/>
    <lineage>
        <taxon>Bacteria</taxon>
        <taxon>Pseudomonadati</taxon>
        <taxon>Pseudomonadota</taxon>
        <taxon>Betaproteobacteria</taxon>
        <taxon>Burkholderiales</taxon>
        <taxon>Thiomonas</taxon>
    </lineage>
</organism>
<evidence type="ECO:0000256" key="6">
    <source>
        <dbReference type="ARBA" id="ARBA00022989"/>
    </source>
</evidence>
<comment type="subcellular location">
    <subcellularLocation>
        <location evidence="10">Cell membrane</location>
        <topology evidence="10">Multi-pass membrane protein</topology>
    </subcellularLocation>
    <subcellularLocation>
        <location evidence="10">Bacterial flagellum basal body</location>
    </subcellularLocation>
</comment>
<dbReference type="GO" id="GO:0005886">
    <property type="term" value="C:plasma membrane"/>
    <property type="evidence" value="ECO:0007669"/>
    <property type="project" value="UniProtKB-SubCell"/>
</dbReference>
<evidence type="ECO:0000256" key="4">
    <source>
        <dbReference type="ARBA" id="ARBA00022475"/>
    </source>
</evidence>
<evidence type="ECO:0000256" key="10">
    <source>
        <dbReference type="RuleBase" id="RU362071"/>
    </source>
</evidence>